<evidence type="ECO:0000313" key="2">
    <source>
        <dbReference type="Proteomes" id="UP001162501"/>
    </source>
</evidence>
<name>A0AC59YVP7_RANTA</name>
<evidence type="ECO:0000313" key="1">
    <source>
        <dbReference type="EMBL" id="CAN0016382.1"/>
    </source>
</evidence>
<reference evidence="1" key="1">
    <citation type="submission" date="2023-05" db="EMBL/GenBank/DDBJ databases">
        <authorList>
            <consortium name="ELIXIR-Norway"/>
        </authorList>
    </citation>
    <scope>NUCLEOTIDE SEQUENCE</scope>
</reference>
<proteinExistence type="predicted"/>
<sequence length="83" mass="9377">MRVPKCRSVREVRTLPCAQIGGTENTHVHVVCLGARCGMIGLDMFICCLLKVHFLGPSRRRWGGLEGLAVDQLPQPLYMRHKY</sequence>
<organism evidence="1 2">
    <name type="scientific">Rangifer tarandus platyrhynchus</name>
    <name type="common">Svalbard reindeer</name>
    <dbReference type="NCBI Taxonomy" id="3082113"/>
    <lineage>
        <taxon>Eukaryota</taxon>
        <taxon>Metazoa</taxon>
        <taxon>Chordata</taxon>
        <taxon>Craniata</taxon>
        <taxon>Vertebrata</taxon>
        <taxon>Euteleostomi</taxon>
        <taxon>Mammalia</taxon>
        <taxon>Eutheria</taxon>
        <taxon>Laurasiatheria</taxon>
        <taxon>Artiodactyla</taxon>
        <taxon>Ruminantia</taxon>
        <taxon>Pecora</taxon>
        <taxon>Cervidae</taxon>
        <taxon>Odocoileinae</taxon>
        <taxon>Rangifer</taxon>
    </lineage>
</organism>
<accession>A0AC59YVP7</accession>
<dbReference type="EMBL" id="OX596104">
    <property type="protein sequence ID" value="CAN0016382.1"/>
    <property type="molecule type" value="Genomic_DNA"/>
</dbReference>
<reference evidence="1" key="2">
    <citation type="submission" date="2025-03" db="EMBL/GenBank/DDBJ databases">
        <authorList>
            <consortium name="ELIXIR-Norway"/>
            <consortium name="Elixir Norway"/>
        </authorList>
    </citation>
    <scope>NUCLEOTIDE SEQUENCE</scope>
</reference>
<dbReference type="Proteomes" id="UP001162501">
    <property type="component" value="Chromosome 20"/>
</dbReference>
<protein>
    <submittedName>
        <fullName evidence="1">Uncharacterized protein</fullName>
    </submittedName>
</protein>
<gene>
    <name evidence="1" type="ORF">MRATA1EN22A_LOCUS10791</name>
</gene>